<accession>A0ABP2J1P1</accession>
<evidence type="ECO:0000259" key="3">
    <source>
        <dbReference type="Pfam" id="PF20434"/>
    </source>
</evidence>
<feature type="chain" id="PRO_5046491972" description="BD-FAE-like domain-containing protein" evidence="2">
    <location>
        <begin position="29"/>
        <end position="701"/>
    </location>
</feature>
<name>A0ABP2J1P1_9ACTN</name>
<dbReference type="RefSeq" id="WP_006304245.1">
    <property type="nucleotide sequence ID" value="NZ_AEDQ01000021.1"/>
</dbReference>
<dbReference type="SUPFAM" id="SSF53474">
    <property type="entry name" value="alpha/beta-Hydrolases"/>
    <property type="match status" value="1"/>
</dbReference>
<dbReference type="NCBIfam" id="NF041555">
    <property type="entry name" value="tannase_A"/>
    <property type="match status" value="1"/>
</dbReference>
<protein>
    <recommendedName>
        <fullName evidence="3">BD-FAE-like domain-containing protein</fullName>
    </recommendedName>
</protein>
<dbReference type="InterPro" id="IPR029058">
    <property type="entry name" value="AB_hydrolase_fold"/>
</dbReference>
<dbReference type="Pfam" id="PF20434">
    <property type="entry name" value="BD-FAE"/>
    <property type="match status" value="1"/>
</dbReference>
<evidence type="ECO:0000256" key="2">
    <source>
        <dbReference type="SAM" id="SignalP"/>
    </source>
</evidence>
<dbReference type="InterPro" id="IPR048121">
    <property type="entry name" value="Tannase_A"/>
</dbReference>
<evidence type="ECO:0000313" key="5">
    <source>
        <dbReference type="Proteomes" id="UP000004431"/>
    </source>
</evidence>
<dbReference type="InterPro" id="IPR049492">
    <property type="entry name" value="BD-FAE-like_dom"/>
</dbReference>
<feature type="compositionally biased region" description="Basic and acidic residues" evidence="1">
    <location>
        <begin position="415"/>
        <end position="435"/>
    </location>
</feature>
<organism evidence="4 5">
    <name type="scientific">Fannyhessea vaginae PB189-T1-4</name>
    <dbReference type="NCBI Taxonomy" id="866774"/>
    <lineage>
        <taxon>Bacteria</taxon>
        <taxon>Bacillati</taxon>
        <taxon>Actinomycetota</taxon>
        <taxon>Coriobacteriia</taxon>
        <taxon>Coriobacteriales</taxon>
        <taxon>Atopobiaceae</taxon>
        <taxon>Fannyhessea</taxon>
    </lineage>
</organism>
<feature type="region of interest" description="Disordered" evidence="1">
    <location>
        <begin position="679"/>
        <end position="701"/>
    </location>
</feature>
<dbReference type="Proteomes" id="UP000004431">
    <property type="component" value="Unassembled WGS sequence"/>
</dbReference>
<feature type="signal peptide" evidence="2">
    <location>
        <begin position="1"/>
        <end position="28"/>
    </location>
</feature>
<feature type="region of interest" description="Disordered" evidence="1">
    <location>
        <begin position="396"/>
        <end position="455"/>
    </location>
</feature>
<gene>
    <name evidence="4" type="ORF">HMPREF9248_0820</name>
</gene>
<keyword evidence="2" id="KW-0732">Signal</keyword>
<reference evidence="4 5" key="1">
    <citation type="submission" date="2010-08" db="EMBL/GenBank/DDBJ databases">
        <authorList>
            <person name="Durkin A.S."/>
            <person name="Madupu R."/>
            <person name="Torralba M."/>
            <person name="Gillis M."/>
            <person name="Methe B."/>
            <person name="Sutton G."/>
            <person name="Nelson K.E."/>
        </authorList>
    </citation>
    <scope>NUCLEOTIDE SEQUENCE [LARGE SCALE GENOMIC DNA]</scope>
    <source>
        <strain evidence="4 5">PB189-T1-4</strain>
    </source>
</reference>
<evidence type="ECO:0000256" key="1">
    <source>
        <dbReference type="SAM" id="MobiDB-lite"/>
    </source>
</evidence>
<dbReference type="Gene3D" id="3.40.50.1820">
    <property type="entry name" value="alpha/beta hydrolase"/>
    <property type="match status" value="1"/>
</dbReference>
<evidence type="ECO:0000313" key="4">
    <source>
        <dbReference type="EMBL" id="EFL44019.1"/>
    </source>
</evidence>
<feature type="compositionally biased region" description="Low complexity" evidence="1">
    <location>
        <begin position="436"/>
        <end position="455"/>
    </location>
</feature>
<feature type="compositionally biased region" description="Low complexity" evidence="1">
    <location>
        <begin position="397"/>
        <end position="414"/>
    </location>
</feature>
<keyword evidence="5" id="KW-1185">Reference proteome</keyword>
<sequence>MSTHTTPAPMSRKTFVSLAALACVSGLAGCMSWPEPKPTLPETPDVPTATTKNEFQALELNHAGWNYDKEHNCFYQLAIPYCLNPASKSYMSLSIFVPGSYFVAKQQGDTWSCEPNEKGAVGDFTIHNAPFVMPLNSAYFTPQLCPTSYDYEGIRRYLQAGFIYVYAGFRGRSSGFESDKKEVFSGGAPWSVVDLKSAIRYLRYNAKSLPGNINSIVAMGYGAGATIASVLAASGDSDLYTPYLKAVGAATCDANGNTLSDAIQAAALWCPLTDSAFGNTGYEWLMGQFVEDASRAHGSWKQALSHLLAARYAQQLKGLGLHTTKGAALTLDQTQDGSFVDGSYYAYVMDTLVSAATDFFAHTQFPYTQTPSRLVEPAFPGNPSMYHVPFDDKTKADAAGSASANKADGAPAPDAKQDGKQDGKQGAKQDGKQDAKQPAAAPAQPQKPADGQGISGVQQVQSVVFENPQSYIASLNKDAKWFTYSASRGTVRITSLWDFVRHCRRPSKAVCAFDAIDKSTPTNQFFGIDNESTLHYDDAIAQVLREHQQEFANDKSYSDKIAEQWHVDIAKLDSLKQTMATRRSMMDPLYHLCSTYEGYTKAHVAPYWRINTGLTQTATTLTCELNLVAALSTYSGIAKVDFTPVWDKGFELCERSGNAQDNAIAWIQAAALEIGRANGANASSGDSSSSESSDNSSAAGQ</sequence>
<dbReference type="EMBL" id="AEDQ01000021">
    <property type="protein sequence ID" value="EFL44019.1"/>
    <property type="molecule type" value="Genomic_DNA"/>
</dbReference>
<proteinExistence type="predicted"/>
<comment type="caution">
    <text evidence="4">The sequence shown here is derived from an EMBL/GenBank/DDBJ whole genome shotgun (WGS) entry which is preliminary data.</text>
</comment>
<feature type="domain" description="BD-FAE-like" evidence="3">
    <location>
        <begin position="188"/>
        <end position="237"/>
    </location>
</feature>